<gene>
    <name evidence="1" type="ORF">SAMN04487783_0956</name>
</gene>
<evidence type="ECO:0000313" key="2">
    <source>
        <dbReference type="Proteomes" id="UP000198506"/>
    </source>
</evidence>
<protein>
    <recommendedName>
        <fullName evidence="3">Lipoprotein</fullName>
    </recommendedName>
</protein>
<dbReference type="EMBL" id="FOZN01000002">
    <property type="protein sequence ID" value="SFS07408.1"/>
    <property type="molecule type" value="Genomic_DNA"/>
</dbReference>
<dbReference type="AlphaFoldDB" id="A0AA94KZ65"/>
<keyword evidence="2" id="KW-1185">Reference proteome</keyword>
<reference evidence="1 2" key="1">
    <citation type="submission" date="2016-10" db="EMBL/GenBank/DDBJ databases">
        <authorList>
            <person name="Varghese N."/>
            <person name="Submissions S."/>
        </authorList>
    </citation>
    <scope>NUCLEOTIDE SEQUENCE [LARGE SCALE GENOMIC DNA]</scope>
    <source>
        <strain evidence="1 2">IAM 15147</strain>
    </source>
</reference>
<name>A0AA94KZ65_9MICO</name>
<dbReference type="RefSeq" id="WP_092916465.1">
    <property type="nucleotide sequence ID" value="NZ_FOZN01000002.1"/>
</dbReference>
<accession>A0AA94KZ65</accession>
<proteinExistence type="predicted"/>
<sequence length="157" mass="16603">MHRTRISIKGVGAIVALAAVAALTGCFGNPVEQLVEDAAENQAQEVIESIAEGSGVDLEVGGELPADFPAEVPLIDAPISVATAQETDSIRMWALGMTPDDVPAAMQEARQMLLDAGYSEDMWSETGMLQGQFANGTYSVGIMAMEDTVAYNVILQR</sequence>
<evidence type="ECO:0000313" key="1">
    <source>
        <dbReference type="EMBL" id="SFS07408.1"/>
    </source>
</evidence>
<organism evidence="1 2">
    <name type="scientific">Agrococcus baldri</name>
    <dbReference type="NCBI Taxonomy" id="153730"/>
    <lineage>
        <taxon>Bacteria</taxon>
        <taxon>Bacillati</taxon>
        <taxon>Actinomycetota</taxon>
        <taxon>Actinomycetes</taxon>
        <taxon>Micrococcales</taxon>
        <taxon>Microbacteriaceae</taxon>
        <taxon>Agrococcus</taxon>
    </lineage>
</organism>
<dbReference type="PROSITE" id="PS51257">
    <property type="entry name" value="PROKAR_LIPOPROTEIN"/>
    <property type="match status" value="1"/>
</dbReference>
<evidence type="ECO:0008006" key="3">
    <source>
        <dbReference type="Google" id="ProtNLM"/>
    </source>
</evidence>
<comment type="caution">
    <text evidence="1">The sequence shown here is derived from an EMBL/GenBank/DDBJ whole genome shotgun (WGS) entry which is preliminary data.</text>
</comment>
<dbReference type="Proteomes" id="UP000198506">
    <property type="component" value="Unassembled WGS sequence"/>
</dbReference>